<accession>A0ABS4UTT6</accession>
<proteinExistence type="predicted"/>
<dbReference type="Pfam" id="PF00383">
    <property type="entry name" value="dCMP_cyt_deam_1"/>
    <property type="match status" value="1"/>
</dbReference>
<organism evidence="2 3">
    <name type="scientific">Kribbella aluminosa</name>
    <dbReference type="NCBI Taxonomy" id="416017"/>
    <lineage>
        <taxon>Bacteria</taxon>
        <taxon>Bacillati</taxon>
        <taxon>Actinomycetota</taxon>
        <taxon>Actinomycetes</taxon>
        <taxon>Propionibacteriales</taxon>
        <taxon>Kribbellaceae</taxon>
        <taxon>Kribbella</taxon>
    </lineage>
</organism>
<reference evidence="2 3" key="1">
    <citation type="submission" date="2021-03" db="EMBL/GenBank/DDBJ databases">
        <title>Sequencing the genomes of 1000 actinobacteria strains.</title>
        <authorList>
            <person name="Klenk H.-P."/>
        </authorList>
    </citation>
    <scope>NUCLEOTIDE SEQUENCE [LARGE SCALE GENOMIC DNA]</scope>
    <source>
        <strain evidence="2 3">DSM 18824</strain>
    </source>
</reference>
<dbReference type="EC" id="3.5.4.26" evidence="2"/>
<evidence type="ECO:0000313" key="2">
    <source>
        <dbReference type="EMBL" id="MBP2355060.1"/>
    </source>
</evidence>
<feature type="domain" description="CMP/dCMP-type deaminase" evidence="1">
    <location>
        <begin position="18"/>
        <end position="143"/>
    </location>
</feature>
<dbReference type="Gene3D" id="3.40.140.10">
    <property type="entry name" value="Cytidine Deaminase, domain 2"/>
    <property type="match status" value="1"/>
</dbReference>
<dbReference type="EMBL" id="JAGINT010000002">
    <property type="protein sequence ID" value="MBP2355060.1"/>
    <property type="molecule type" value="Genomic_DNA"/>
</dbReference>
<sequence>MTWSFFATFPDTPTMPDTDDRYWLERAIELSRSCPPSATAFSVGAIIVGDGEILATGYSRETDPHDHAEEVALAKLPPRDPRLRNAVIYTSLEPCSKRASRPRTCTERILAAGIPRVVLAWREPSIFVDCEGAELLGAAGVEVVEMPSLAEQVKDINAHLLTDRTD</sequence>
<keyword evidence="2" id="KW-0378">Hydrolase</keyword>
<dbReference type="GO" id="GO:0008835">
    <property type="term" value="F:diaminohydroxyphosphoribosylaminopyrimidine deaminase activity"/>
    <property type="evidence" value="ECO:0007669"/>
    <property type="project" value="UniProtKB-EC"/>
</dbReference>
<protein>
    <submittedName>
        <fullName evidence="2">Diaminohydroxyphosphoribosylaminopyrimidine deaminase/5-amino-6-(5-phosphoribosylamino)uracil reductase</fullName>
        <ecNumber evidence="2">1.1.1.193</ecNumber>
        <ecNumber evidence="2">3.5.4.26</ecNumber>
    </submittedName>
</protein>
<comment type="caution">
    <text evidence="2">The sequence shown here is derived from an EMBL/GenBank/DDBJ whole genome shotgun (WGS) entry which is preliminary data.</text>
</comment>
<dbReference type="CDD" id="cd01284">
    <property type="entry name" value="Riboflavin_deaminase-reductase"/>
    <property type="match status" value="1"/>
</dbReference>
<dbReference type="SUPFAM" id="SSF53927">
    <property type="entry name" value="Cytidine deaminase-like"/>
    <property type="match status" value="1"/>
</dbReference>
<gene>
    <name evidence="2" type="ORF">JOF29_006170</name>
</gene>
<dbReference type="Proteomes" id="UP000755585">
    <property type="component" value="Unassembled WGS sequence"/>
</dbReference>
<evidence type="ECO:0000313" key="3">
    <source>
        <dbReference type="Proteomes" id="UP000755585"/>
    </source>
</evidence>
<dbReference type="EC" id="1.1.1.193" evidence="2"/>
<dbReference type="GO" id="GO:0008703">
    <property type="term" value="F:5-amino-6-(5-phosphoribosylamino)uracil reductase activity"/>
    <property type="evidence" value="ECO:0007669"/>
    <property type="project" value="UniProtKB-EC"/>
</dbReference>
<keyword evidence="3" id="KW-1185">Reference proteome</keyword>
<dbReference type="InterPro" id="IPR002125">
    <property type="entry name" value="CMP_dCMP_dom"/>
</dbReference>
<keyword evidence="2" id="KW-0560">Oxidoreductase</keyword>
<dbReference type="InterPro" id="IPR016193">
    <property type="entry name" value="Cytidine_deaminase-like"/>
</dbReference>
<dbReference type="PANTHER" id="PTHR11079:SF162">
    <property type="entry name" value="RIBOFLAVIN BIOSYNTHESIS PROTEIN PYRD, CHLOROPLASTIC"/>
    <property type="match status" value="1"/>
</dbReference>
<dbReference type="PROSITE" id="PS51747">
    <property type="entry name" value="CYT_DCMP_DEAMINASES_2"/>
    <property type="match status" value="1"/>
</dbReference>
<name>A0ABS4UTT6_9ACTN</name>
<evidence type="ECO:0000259" key="1">
    <source>
        <dbReference type="PROSITE" id="PS51747"/>
    </source>
</evidence>
<dbReference type="PANTHER" id="PTHR11079">
    <property type="entry name" value="CYTOSINE DEAMINASE FAMILY MEMBER"/>
    <property type="match status" value="1"/>
</dbReference>